<gene>
    <name evidence="3" type="ORF">K3169_05065</name>
</gene>
<reference evidence="3" key="1">
    <citation type="submission" date="2021-08" db="EMBL/GenBank/DDBJ databases">
        <title>Complete genome sequence of Pseudomonas phytophila.</title>
        <authorList>
            <person name="Weir B.S."/>
            <person name="Templeton M.D."/>
            <person name="Arshed S."/>
            <person name="Andersen M.T."/>
            <person name="Jayaraman J."/>
        </authorList>
    </citation>
    <scope>NUCLEOTIDE SEQUENCE</scope>
    <source>
        <strain evidence="3">ICMP 23753</strain>
    </source>
</reference>
<dbReference type="EMBL" id="CP081201">
    <property type="protein sequence ID" value="UXZ97274.1"/>
    <property type="molecule type" value="Genomic_DNA"/>
</dbReference>
<evidence type="ECO:0000313" key="4">
    <source>
        <dbReference type="Proteomes" id="UP001063228"/>
    </source>
</evidence>
<dbReference type="InterPro" id="IPR016868">
    <property type="entry name" value="Phage_B3_Orf5"/>
</dbReference>
<feature type="domain" description="DUF2786" evidence="1">
    <location>
        <begin position="7"/>
        <end position="46"/>
    </location>
</feature>
<dbReference type="Pfam" id="PF23771">
    <property type="entry name" value="DUF7168"/>
    <property type="match status" value="1"/>
</dbReference>
<feature type="domain" description="DUF7168" evidence="2">
    <location>
        <begin position="57"/>
        <end position="189"/>
    </location>
</feature>
<dbReference type="InterPro" id="IPR055592">
    <property type="entry name" value="DUF7168"/>
</dbReference>
<proteinExistence type="predicted"/>
<dbReference type="Pfam" id="PF10979">
    <property type="entry name" value="DUF2786"/>
    <property type="match status" value="1"/>
</dbReference>
<dbReference type="PIRSF" id="PIRSF028111">
    <property type="entry name" value="UCP028111"/>
    <property type="match status" value="1"/>
</dbReference>
<organism evidence="3 4">
    <name type="scientific">Pseudomonas phytophila</name>
    <dbReference type="NCBI Taxonomy" id="2867264"/>
    <lineage>
        <taxon>Bacteria</taxon>
        <taxon>Pseudomonadati</taxon>
        <taxon>Pseudomonadota</taxon>
        <taxon>Gammaproteobacteria</taxon>
        <taxon>Pseudomonadales</taxon>
        <taxon>Pseudomonadaceae</taxon>
        <taxon>Pseudomonas</taxon>
    </lineage>
</organism>
<keyword evidence="4" id="KW-1185">Reference proteome</keyword>
<dbReference type="RefSeq" id="WP_263270446.1">
    <property type="nucleotide sequence ID" value="NZ_CP081201.1"/>
</dbReference>
<dbReference type="Proteomes" id="UP001063228">
    <property type="component" value="Chromosome"/>
</dbReference>
<sequence>MSIDRQRIIDKVIKCFALARSTGASPNEAETALRQGRKLMEQYQLEEIEVDAHLACEASASAGTKRAPASWLHSLASTCASAFDCDCIAYQARPGDWHFKFIGLGVSPDLASYAYSALHLQLVAARRQHVSQLKRCNPTTKRRRGRIFAEAWIDAVATNVYKFAGQQNAETQQAIRAYLSLHHPTVIEKELESTAVKGHDLRSQHQGWQQGSTAALHRGVDQHPPAAARIGGAR</sequence>
<protein>
    <submittedName>
        <fullName evidence="3">DUF2786 domain-containing protein</fullName>
    </submittedName>
</protein>
<dbReference type="InterPro" id="IPR024498">
    <property type="entry name" value="DUF2786"/>
</dbReference>
<evidence type="ECO:0000313" key="3">
    <source>
        <dbReference type="EMBL" id="UXZ97274.1"/>
    </source>
</evidence>
<accession>A0ABY6FHF1</accession>
<evidence type="ECO:0000259" key="2">
    <source>
        <dbReference type="Pfam" id="PF23771"/>
    </source>
</evidence>
<evidence type="ECO:0000259" key="1">
    <source>
        <dbReference type="Pfam" id="PF10979"/>
    </source>
</evidence>
<name>A0ABY6FHF1_9PSED</name>